<dbReference type="OrthoDB" id="7066910at2"/>
<dbReference type="EMBL" id="FYEH01000028">
    <property type="protein sequence ID" value="SNB80117.1"/>
    <property type="molecule type" value="Genomic_DNA"/>
</dbReference>
<dbReference type="GO" id="GO:0005737">
    <property type="term" value="C:cytoplasm"/>
    <property type="evidence" value="ECO:0007669"/>
    <property type="project" value="TreeGrafter"/>
</dbReference>
<gene>
    <name evidence="6" type="ORF">SAMN07250955_1282</name>
</gene>
<protein>
    <submittedName>
        <fullName evidence="6">8-oxo-dGTP pyrophosphatase MutT, NUDIX family</fullName>
    </submittedName>
</protein>
<proteinExistence type="predicted"/>
<evidence type="ECO:0000313" key="6">
    <source>
        <dbReference type="EMBL" id="SNB80117.1"/>
    </source>
</evidence>
<dbReference type="GO" id="GO:0046872">
    <property type="term" value="F:metal ion binding"/>
    <property type="evidence" value="ECO:0007669"/>
    <property type="project" value="UniProtKB-KW"/>
</dbReference>
<dbReference type="PROSITE" id="PS51462">
    <property type="entry name" value="NUDIX"/>
    <property type="match status" value="1"/>
</dbReference>
<keyword evidence="4" id="KW-0460">Magnesium</keyword>
<evidence type="ECO:0000259" key="5">
    <source>
        <dbReference type="PROSITE" id="PS51462"/>
    </source>
</evidence>
<evidence type="ECO:0000256" key="2">
    <source>
        <dbReference type="ARBA" id="ARBA00022723"/>
    </source>
</evidence>
<reference evidence="6 7" key="1">
    <citation type="submission" date="2017-06" db="EMBL/GenBank/DDBJ databases">
        <authorList>
            <person name="Kim H.J."/>
            <person name="Triplett B.A."/>
        </authorList>
    </citation>
    <scope>NUCLEOTIDE SEQUENCE [LARGE SCALE GENOMIC DNA]</scope>
    <source>
        <strain evidence="6 7">B29T1</strain>
    </source>
</reference>
<dbReference type="PANTHER" id="PTHR12629:SF0">
    <property type="entry name" value="DIPHOSPHOINOSITOL-POLYPHOSPHATE DIPHOSPHATASE"/>
    <property type="match status" value="1"/>
</dbReference>
<dbReference type="RefSeq" id="WP_088563108.1">
    <property type="nucleotide sequence ID" value="NZ_FYEH01000028.1"/>
</dbReference>
<organism evidence="6 7">
    <name type="scientific">Arboricoccus pini</name>
    <dbReference type="NCBI Taxonomy" id="1963835"/>
    <lineage>
        <taxon>Bacteria</taxon>
        <taxon>Pseudomonadati</taxon>
        <taxon>Pseudomonadota</taxon>
        <taxon>Alphaproteobacteria</taxon>
        <taxon>Geminicoccales</taxon>
        <taxon>Geminicoccaceae</taxon>
        <taxon>Arboricoccus</taxon>
    </lineage>
</organism>
<dbReference type="AlphaFoldDB" id="A0A212S4Z3"/>
<comment type="cofactor">
    <cofactor evidence="1">
        <name>Mg(2+)</name>
        <dbReference type="ChEBI" id="CHEBI:18420"/>
    </cofactor>
</comment>
<dbReference type="PANTHER" id="PTHR12629">
    <property type="entry name" value="DIPHOSPHOINOSITOL POLYPHOSPHATE PHOSPHOHYDROLASE"/>
    <property type="match status" value="1"/>
</dbReference>
<keyword evidence="3" id="KW-0378">Hydrolase</keyword>
<keyword evidence="7" id="KW-1185">Reference proteome</keyword>
<evidence type="ECO:0000256" key="3">
    <source>
        <dbReference type="ARBA" id="ARBA00022801"/>
    </source>
</evidence>
<dbReference type="Proteomes" id="UP000197065">
    <property type="component" value="Unassembled WGS sequence"/>
</dbReference>
<dbReference type="InterPro" id="IPR015797">
    <property type="entry name" value="NUDIX_hydrolase-like_dom_sf"/>
</dbReference>
<dbReference type="InterPro" id="IPR000086">
    <property type="entry name" value="NUDIX_hydrolase_dom"/>
</dbReference>
<dbReference type="InterPro" id="IPR047198">
    <property type="entry name" value="DDP-like_NUDIX"/>
</dbReference>
<dbReference type="Gene3D" id="3.90.79.10">
    <property type="entry name" value="Nucleoside Triphosphate Pyrophosphohydrolase"/>
    <property type="match status" value="1"/>
</dbReference>
<name>A0A212S4Z3_9PROT</name>
<accession>A0A212S4Z3</accession>
<dbReference type="GO" id="GO:0016462">
    <property type="term" value="F:pyrophosphatase activity"/>
    <property type="evidence" value="ECO:0007669"/>
    <property type="project" value="InterPro"/>
</dbReference>
<dbReference type="CDD" id="cd04666">
    <property type="entry name" value="NUDIX_DIPP2_like_Nudt4"/>
    <property type="match status" value="1"/>
</dbReference>
<keyword evidence="2" id="KW-0479">Metal-binding</keyword>
<sequence length="146" mass="16582">MPRKAKQRQRPGQQFAALPVKNVDGETLVLLVTSRETGRWVLPKGWREKNLSGPELAAKEAYEEAGIVGVVQDKPIGSYGYLKRLPKGQLKPCLVKVFPMRVDDLLDTWPEARQRRRQWFTFAQAALNVDEAELVELFLNLAKPVD</sequence>
<evidence type="ECO:0000313" key="7">
    <source>
        <dbReference type="Proteomes" id="UP000197065"/>
    </source>
</evidence>
<dbReference type="SUPFAM" id="SSF55811">
    <property type="entry name" value="Nudix"/>
    <property type="match status" value="1"/>
</dbReference>
<dbReference type="Pfam" id="PF00293">
    <property type="entry name" value="NUDIX"/>
    <property type="match status" value="1"/>
</dbReference>
<evidence type="ECO:0000256" key="4">
    <source>
        <dbReference type="ARBA" id="ARBA00022842"/>
    </source>
</evidence>
<feature type="domain" description="Nudix hydrolase" evidence="5">
    <location>
        <begin position="10"/>
        <end position="142"/>
    </location>
</feature>
<evidence type="ECO:0000256" key="1">
    <source>
        <dbReference type="ARBA" id="ARBA00001946"/>
    </source>
</evidence>